<proteinExistence type="predicted"/>
<keyword evidence="2" id="KW-1185">Reference proteome</keyword>
<accession>A0ABN1KFA4</accession>
<name>A0ABN1KFA4_9BURK</name>
<organism evidence="1 2">
    <name type="scientific">Ideonella azotifigens</name>
    <dbReference type="NCBI Taxonomy" id="513160"/>
    <lineage>
        <taxon>Bacteria</taxon>
        <taxon>Pseudomonadati</taxon>
        <taxon>Pseudomonadota</taxon>
        <taxon>Betaproteobacteria</taxon>
        <taxon>Burkholderiales</taxon>
        <taxon>Sphaerotilaceae</taxon>
        <taxon>Ideonella</taxon>
    </lineage>
</organism>
<gene>
    <name evidence="1" type="ORF">GCM10009107_52080</name>
</gene>
<comment type="caution">
    <text evidence="1">The sequence shown here is derived from an EMBL/GenBank/DDBJ whole genome shotgun (WGS) entry which is preliminary data.</text>
</comment>
<sequence>MTTANTRFASVSSTARLSFAGLAAVVTFAVLGSVTQIAGAQVKDAQLAQVRSDAALVAMARQADAAPLQIVVVTGKRA</sequence>
<reference evidence="1 2" key="1">
    <citation type="journal article" date="2019" name="Int. J. Syst. Evol. Microbiol.">
        <title>The Global Catalogue of Microorganisms (GCM) 10K type strain sequencing project: providing services to taxonomists for standard genome sequencing and annotation.</title>
        <authorList>
            <consortium name="The Broad Institute Genomics Platform"/>
            <consortium name="The Broad Institute Genome Sequencing Center for Infectious Disease"/>
            <person name="Wu L."/>
            <person name="Ma J."/>
        </authorList>
    </citation>
    <scope>NUCLEOTIDE SEQUENCE [LARGE SCALE GENOMIC DNA]</scope>
    <source>
        <strain evidence="1 2">JCM 15503</strain>
    </source>
</reference>
<evidence type="ECO:0000313" key="1">
    <source>
        <dbReference type="EMBL" id="GAA0765160.1"/>
    </source>
</evidence>
<dbReference type="EMBL" id="BAAAEW010000042">
    <property type="protein sequence ID" value="GAA0765160.1"/>
    <property type="molecule type" value="Genomic_DNA"/>
</dbReference>
<dbReference type="RefSeq" id="WP_141285176.1">
    <property type="nucleotide sequence ID" value="NZ_BAAAEW010000042.1"/>
</dbReference>
<dbReference type="Proteomes" id="UP001500279">
    <property type="component" value="Unassembled WGS sequence"/>
</dbReference>
<protein>
    <submittedName>
        <fullName evidence="1">Uncharacterized protein</fullName>
    </submittedName>
</protein>
<evidence type="ECO:0000313" key="2">
    <source>
        <dbReference type="Proteomes" id="UP001500279"/>
    </source>
</evidence>